<dbReference type="Pfam" id="PF03553">
    <property type="entry name" value="Na_H_antiporter"/>
    <property type="match status" value="1"/>
</dbReference>
<comment type="similarity">
    <text evidence="8">Belongs to the NhaC Na(+)/H(+) (TC 2.A.35) antiporter family.</text>
</comment>
<dbReference type="PANTHER" id="PTHR33451">
    <property type="entry name" value="MALATE-2H(+)/NA(+)-LACTATE ANTIPORTER"/>
    <property type="match status" value="1"/>
</dbReference>
<feature type="transmembrane region" description="Helical" evidence="9">
    <location>
        <begin position="190"/>
        <end position="213"/>
    </location>
</feature>
<dbReference type="AlphaFoldDB" id="A0A9D1I352"/>
<dbReference type="InterPro" id="IPR052180">
    <property type="entry name" value="NhaC_Na-H+_Antiporter"/>
</dbReference>
<feature type="transmembrane region" description="Helical" evidence="9">
    <location>
        <begin position="72"/>
        <end position="92"/>
    </location>
</feature>
<evidence type="ECO:0000256" key="7">
    <source>
        <dbReference type="ARBA" id="ARBA00023136"/>
    </source>
</evidence>
<sequence>MGRKVPMWQCLIVILAMIGLLMWSILMDNGGEPHIALILAAAVAAIVARANGWKWAYLEQGILASINRSMQACLILGIVGCMIASWMAAGTIPSMMYYGIQVISPSVFLVTSCILCSIVSLATGSSWSTAGSMGVALIGVGTALGFPVAMTAGAVVSGAYFGDKMSPLSDTTNLAPAMAGATLFDHIKHMIYTTGVSMIIALVAYAVMGFMFASGNEPDLSTIDEITTFIQGSSNISILALIPPVFVILAVALKLPAIPALLGGVVIGIPFMFWNQPHVESALEVMIDDPEVSHALTNNVFSILNNGISMGNVPENASSIIQEVASLLSCSGMQGMMWTISIILCAMCFGGIVDATGIMASFAGVLLKVGKGRGGLVLATEFSCLVVNAVCCDQYLALVLPGRMFKEAFEDMRLAPKNLSRCLEDSGTITSNFFPWNTCGATMRQFLGVDSAYIPYAILNWINPVVSIFFGFTGITMTKMTEEEYQKVLEDRQAEKEAALKAMEA</sequence>
<evidence type="ECO:0000256" key="8">
    <source>
        <dbReference type="ARBA" id="ARBA00038435"/>
    </source>
</evidence>
<evidence type="ECO:0000256" key="4">
    <source>
        <dbReference type="ARBA" id="ARBA00022475"/>
    </source>
</evidence>
<dbReference type="PANTHER" id="PTHR33451:SF3">
    <property type="entry name" value="MALATE-2H(+)_NA(+)-LACTATE ANTIPORTER"/>
    <property type="match status" value="1"/>
</dbReference>
<name>A0A9D1I352_9FIRM</name>
<dbReference type="NCBIfam" id="TIGR00931">
    <property type="entry name" value="antiport_nhaC"/>
    <property type="match status" value="1"/>
</dbReference>
<evidence type="ECO:0000256" key="2">
    <source>
        <dbReference type="ARBA" id="ARBA00022448"/>
    </source>
</evidence>
<accession>A0A9D1I352</accession>
<keyword evidence="2" id="KW-0813">Transport</keyword>
<dbReference type="Proteomes" id="UP000824091">
    <property type="component" value="Unassembled WGS sequence"/>
</dbReference>
<dbReference type="GO" id="GO:0015297">
    <property type="term" value="F:antiporter activity"/>
    <property type="evidence" value="ECO:0007669"/>
    <property type="project" value="UniProtKB-KW"/>
</dbReference>
<gene>
    <name evidence="11" type="primary">nhaC</name>
    <name evidence="11" type="ORF">IAD16_00820</name>
</gene>
<keyword evidence="3" id="KW-0050">Antiport</keyword>
<comment type="caution">
    <text evidence="11">The sequence shown here is derived from an EMBL/GenBank/DDBJ whole genome shotgun (WGS) entry which is preliminary data.</text>
</comment>
<feature type="transmembrane region" description="Helical" evidence="9">
    <location>
        <begin position="7"/>
        <end position="27"/>
    </location>
</feature>
<evidence type="ECO:0000256" key="6">
    <source>
        <dbReference type="ARBA" id="ARBA00022989"/>
    </source>
</evidence>
<reference evidence="11" key="2">
    <citation type="journal article" date="2021" name="PeerJ">
        <title>Extensive microbial diversity within the chicken gut microbiome revealed by metagenomics and culture.</title>
        <authorList>
            <person name="Gilroy R."/>
            <person name="Ravi A."/>
            <person name="Getino M."/>
            <person name="Pursley I."/>
            <person name="Horton D.L."/>
            <person name="Alikhan N.F."/>
            <person name="Baker D."/>
            <person name="Gharbi K."/>
            <person name="Hall N."/>
            <person name="Watson M."/>
            <person name="Adriaenssens E.M."/>
            <person name="Foster-Nyarko E."/>
            <person name="Jarju S."/>
            <person name="Secka A."/>
            <person name="Antonio M."/>
            <person name="Oren A."/>
            <person name="Chaudhuri R.R."/>
            <person name="La Ragione R."/>
            <person name="Hildebrand F."/>
            <person name="Pallen M.J."/>
        </authorList>
    </citation>
    <scope>NUCLEOTIDE SEQUENCE</scope>
    <source>
        <strain evidence="11">11300</strain>
    </source>
</reference>
<feature type="domain" description="Na+/H+ antiporter NhaC-like C-terminal" evidence="10">
    <location>
        <begin position="158"/>
        <end position="475"/>
    </location>
</feature>
<feature type="transmembrane region" description="Helical" evidence="9">
    <location>
        <begin position="33"/>
        <end position="51"/>
    </location>
</feature>
<keyword evidence="7 9" id="KW-0472">Membrane</keyword>
<dbReference type="InterPro" id="IPR004770">
    <property type="entry name" value="Na/H_antiport_NhaC"/>
</dbReference>
<dbReference type="GO" id="GO:0005886">
    <property type="term" value="C:plasma membrane"/>
    <property type="evidence" value="ECO:0007669"/>
    <property type="project" value="UniProtKB-SubCell"/>
</dbReference>
<keyword evidence="5 9" id="KW-0812">Transmembrane</keyword>
<evidence type="ECO:0000313" key="12">
    <source>
        <dbReference type="Proteomes" id="UP000824091"/>
    </source>
</evidence>
<evidence type="ECO:0000256" key="9">
    <source>
        <dbReference type="SAM" id="Phobius"/>
    </source>
</evidence>
<keyword evidence="4" id="KW-1003">Cell membrane</keyword>
<evidence type="ECO:0000256" key="5">
    <source>
        <dbReference type="ARBA" id="ARBA00022692"/>
    </source>
</evidence>
<feature type="transmembrane region" description="Helical" evidence="9">
    <location>
        <begin position="134"/>
        <end position="161"/>
    </location>
</feature>
<feature type="transmembrane region" description="Helical" evidence="9">
    <location>
        <begin position="257"/>
        <end position="274"/>
    </location>
</feature>
<feature type="transmembrane region" description="Helical" evidence="9">
    <location>
        <begin position="98"/>
        <end position="122"/>
    </location>
</feature>
<dbReference type="EMBL" id="DVMO01000010">
    <property type="protein sequence ID" value="HIU26907.1"/>
    <property type="molecule type" value="Genomic_DNA"/>
</dbReference>
<comment type="subcellular location">
    <subcellularLocation>
        <location evidence="1">Cell membrane</location>
        <topology evidence="1">Multi-pass membrane protein</topology>
    </subcellularLocation>
</comment>
<proteinExistence type="inferred from homology"/>
<reference evidence="11" key="1">
    <citation type="submission" date="2020-10" db="EMBL/GenBank/DDBJ databases">
        <authorList>
            <person name="Gilroy R."/>
        </authorList>
    </citation>
    <scope>NUCLEOTIDE SEQUENCE</scope>
    <source>
        <strain evidence="11">11300</strain>
    </source>
</reference>
<evidence type="ECO:0000313" key="11">
    <source>
        <dbReference type="EMBL" id="HIU26907.1"/>
    </source>
</evidence>
<feature type="transmembrane region" description="Helical" evidence="9">
    <location>
        <begin position="342"/>
        <end position="367"/>
    </location>
</feature>
<evidence type="ECO:0000259" key="10">
    <source>
        <dbReference type="Pfam" id="PF03553"/>
    </source>
</evidence>
<dbReference type="InterPro" id="IPR018461">
    <property type="entry name" value="Na/H_Antiport_NhaC-like_C"/>
</dbReference>
<feature type="transmembrane region" description="Helical" evidence="9">
    <location>
        <begin position="453"/>
        <end position="477"/>
    </location>
</feature>
<protein>
    <submittedName>
        <fullName evidence="11">Na+/H+ antiporter NhaC</fullName>
    </submittedName>
</protein>
<evidence type="ECO:0000256" key="3">
    <source>
        <dbReference type="ARBA" id="ARBA00022449"/>
    </source>
</evidence>
<keyword evidence="6 9" id="KW-1133">Transmembrane helix</keyword>
<feature type="transmembrane region" description="Helical" evidence="9">
    <location>
        <begin position="234"/>
        <end position="251"/>
    </location>
</feature>
<organism evidence="11 12">
    <name type="scientific">Candidatus Fimisoma avicola</name>
    <dbReference type="NCBI Taxonomy" id="2840826"/>
    <lineage>
        <taxon>Bacteria</taxon>
        <taxon>Bacillati</taxon>
        <taxon>Bacillota</taxon>
        <taxon>Clostridia</taxon>
        <taxon>Eubacteriales</taxon>
        <taxon>Candidatus Fimisoma</taxon>
    </lineage>
</organism>
<evidence type="ECO:0000256" key="1">
    <source>
        <dbReference type="ARBA" id="ARBA00004651"/>
    </source>
</evidence>